<evidence type="ECO:0000313" key="1">
    <source>
        <dbReference type="EMBL" id="CAD8120947.1"/>
    </source>
</evidence>
<comment type="caution">
    <text evidence="1">The sequence shown here is derived from an EMBL/GenBank/DDBJ whole genome shotgun (WGS) entry which is preliminary data.</text>
</comment>
<protein>
    <submittedName>
        <fullName evidence="1">Uncharacterized protein</fullName>
    </submittedName>
</protein>
<gene>
    <name evidence="1" type="ORF">PSON_ATCC_30995.1.T1290043</name>
</gene>
<dbReference type="EMBL" id="CAJJDN010000129">
    <property type="protein sequence ID" value="CAD8120947.1"/>
    <property type="molecule type" value="Genomic_DNA"/>
</dbReference>
<sequence length="487" mass="57841">MGGQQSYGQAICCSNDKKAVIVGQVNVQTYPDHMTEITVALGNVIHPQLWNAAIMELRSTDIDFPLTYRRFCITDVSIEYQQQFIPEKINQFSSIRMAQAKEFHCIKGDFWIIKIPNYITYQEQNEEMSNNEQRVYPLCEKMKKNQYRDQYQRTYMELFQKIEEEMSCHSAYISVGILDMKPNNPILGIDNYSMTCDIIEAFIQCTPKINKLIFISEMESQAFIMAMALKDKVRQIKDITQRFMDQAQLKAYQDINQLEINLMLEQEIQFQKEENIQLNQNNIEQPQNQIQMIEKPNVVSYNNGHKQNVAYQFFREFNIPLNQQVFQTIVPRLNNNQNQSCLCDRKITFRVGGNLCCYCGLERTTILECEQRACGRQYCASCLNPIKYYYQCYQGHQMKFINEINNNQECCYCRQTTYRYGYYFCTPCSFKICASCYYSQFAQWQFQKMKIYYNCLKKIKPNLRQEIYYQLITEYLMNANLQKLREE</sequence>
<proteinExistence type="predicted"/>
<name>A0A8S1R0Y4_9CILI</name>
<accession>A0A8S1R0Y4</accession>
<dbReference type="AlphaFoldDB" id="A0A8S1R0Y4"/>
<keyword evidence="2" id="KW-1185">Reference proteome</keyword>
<dbReference type="Proteomes" id="UP000692954">
    <property type="component" value="Unassembled WGS sequence"/>
</dbReference>
<reference evidence="1" key="1">
    <citation type="submission" date="2021-01" db="EMBL/GenBank/DDBJ databases">
        <authorList>
            <consortium name="Genoscope - CEA"/>
            <person name="William W."/>
        </authorList>
    </citation>
    <scope>NUCLEOTIDE SEQUENCE</scope>
</reference>
<organism evidence="1 2">
    <name type="scientific">Paramecium sonneborni</name>
    <dbReference type="NCBI Taxonomy" id="65129"/>
    <lineage>
        <taxon>Eukaryota</taxon>
        <taxon>Sar</taxon>
        <taxon>Alveolata</taxon>
        <taxon>Ciliophora</taxon>
        <taxon>Intramacronucleata</taxon>
        <taxon>Oligohymenophorea</taxon>
        <taxon>Peniculida</taxon>
        <taxon>Parameciidae</taxon>
        <taxon>Paramecium</taxon>
    </lineage>
</organism>
<evidence type="ECO:0000313" key="2">
    <source>
        <dbReference type="Proteomes" id="UP000692954"/>
    </source>
</evidence>
<dbReference type="OrthoDB" id="302037at2759"/>